<dbReference type="InterPro" id="IPR001478">
    <property type="entry name" value="PDZ"/>
</dbReference>
<dbReference type="PROSITE" id="PS50106">
    <property type="entry name" value="PDZ"/>
    <property type="match status" value="1"/>
</dbReference>
<dbReference type="Gene3D" id="2.30.42.10">
    <property type="match status" value="1"/>
</dbReference>
<protein>
    <recommendedName>
        <fullName evidence="5">PDZ domain-containing protein</fullName>
    </recommendedName>
</protein>
<comment type="similarity">
    <text evidence="1">Belongs to the peptidase S1C family.</text>
</comment>
<dbReference type="PANTHER" id="PTHR22939">
    <property type="entry name" value="SERINE PROTEASE FAMILY S1C HTRA-RELATED"/>
    <property type="match status" value="1"/>
</dbReference>
<evidence type="ECO:0000313" key="6">
    <source>
        <dbReference type="EMBL" id="CAA6813459.1"/>
    </source>
</evidence>
<dbReference type="SMART" id="SM00228">
    <property type="entry name" value="PDZ"/>
    <property type="match status" value="1"/>
</dbReference>
<evidence type="ECO:0000256" key="2">
    <source>
        <dbReference type="ARBA" id="ARBA00022825"/>
    </source>
</evidence>
<dbReference type="PANTHER" id="PTHR22939:SF129">
    <property type="entry name" value="SERINE PROTEASE HTRA2, MITOCHONDRIAL"/>
    <property type="match status" value="1"/>
</dbReference>
<feature type="chain" id="PRO_5028027344" description="PDZ domain-containing protein" evidence="4">
    <location>
        <begin position="25"/>
        <end position="304"/>
    </location>
</feature>
<evidence type="ECO:0000259" key="5">
    <source>
        <dbReference type="PROSITE" id="PS50106"/>
    </source>
</evidence>
<organism evidence="6">
    <name type="scientific">uncultured Thiotrichaceae bacterium</name>
    <dbReference type="NCBI Taxonomy" id="298394"/>
    <lineage>
        <taxon>Bacteria</taxon>
        <taxon>Pseudomonadati</taxon>
        <taxon>Pseudomonadota</taxon>
        <taxon>Gammaproteobacteria</taxon>
        <taxon>Thiotrichales</taxon>
        <taxon>Thiotrichaceae</taxon>
        <taxon>environmental samples</taxon>
    </lineage>
</organism>
<sequence length="304" mass="33118">MQYKMLSIILASSLTALNSINASATPATPPATTQNQAQQQITWLGVYLKPVPQAIQAQLGKLLPQKGGAMIQNVQNASPAKTAGIQAFDIITHIDGKTINTVEQVYQTVQSRKAGTTIKLSILRNATPTDIDVKLATRQVTPTRQPRSPFGNTPFGNNPFGNNNNPFWGNPNPFNVPYSQPNWPSFNIPTPQMPNFPNLPAMPNAQSFSQAESLSMKTLPDGKIHIETSSKDSDGNTKEFIFEGDADDIKKQIHANKELPENQRQSLLQSLNMSPGSFMNNNFMQGSPSVKPQTPQPLPSGTLN</sequence>
<evidence type="ECO:0000256" key="3">
    <source>
        <dbReference type="SAM" id="MobiDB-lite"/>
    </source>
</evidence>
<accession>A0A6S6SSG5</accession>
<keyword evidence="4" id="KW-0732">Signal</keyword>
<dbReference type="InterPro" id="IPR036034">
    <property type="entry name" value="PDZ_sf"/>
</dbReference>
<gene>
    <name evidence="6" type="ORF">HELGO_WM14974</name>
</gene>
<dbReference type="AlphaFoldDB" id="A0A6S6SSG5"/>
<name>A0A6S6SSG5_9GAMM</name>
<feature type="signal peptide" evidence="4">
    <location>
        <begin position="1"/>
        <end position="24"/>
    </location>
</feature>
<feature type="domain" description="PDZ" evidence="5">
    <location>
        <begin position="45"/>
        <end position="126"/>
    </location>
</feature>
<keyword evidence="2" id="KW-0378">Hydrolase</keyword>
<evidence type="ECO:0000256" key="1">
    <source>
        <dbReference type="ARBA" id="ARBA00010541"/>
    </source>
</evidence>
<feature type="region of interest" description="Disordered" evidence="3">
    <location>
        <begin position="272"/>
        <end position="304"/>
    </location>
</feature>
<proteinExistence type="inferred from homology"/>
<evidence type="ECO:0000256" key="4">
    <source>
        <dbReference type="SAM" id="SignalP"/>
    </source>
</evidence>
<keyword evidence="2" id="KW-0645">Protease</keyword>
<dbReference type="EMBL" id="CACVAY010000061">
    <property type="protein sequence ID" value="CAA6813459.1"/>
    <property type="molecule type" value="Genomic_DNA"/>
</dbReference>
<dbReference type="SUPFAM" id="SSF50156">
    <property type="entry name" value="PDZ domain-like"/>
    <property type="match status" value="1"/>
</dbReference>
<reference evidence="6" key="1">
    <citation type="submission" date="2020-01" db="EMBL/GenBank/DDBJ databases">
        <authorList>
            <person name="Meier V. D."/>
            <person name="Meier V D."/>
        </authorList>
    </citation>
    <scope>NUCLEOTIDE SEQUENCE</scope>
    <source>
        <strain evidence="6">HLG_WM_MAG_07</strain>
    </source>
</reference>
<dbReference type="Pfam" id="PF13180">
    <property type="entry name" value="PDZ_2"/>
    <property type="match status" value="1"/>
</dbReference>
<keyword evidence="2" id="KW-0720">Serine protease</keyword>